<gene>
    <name evidence="3" type="ORF">C1SCF055_LOCUS5012</name>
</gene>
<feature type="compositionally biased region" description="Basic and acidic residues" evidence="1">
    <location>
        <begin position="291"/>
        <end position="304"/>
    </location>
</feature>
<dbReference type="EMBL" id="CAMXCT020000299">
    <property type="protein sequence ID" value="CAL1130194.1"/>
    <property type="molecule type" value="Genomic_DNA"/>
</dbReference>
<dbReference type="EMBL" id="CAMXCT010000299">
    <property type="protein sequence ID" value="CAI3976819.1"/>
    <property type="molecule type" value="Genomic_DNA"/>
</dbReference>
<evidence type="ECO:0000313" key="5">
    <source>
        <dbReference type="Proteomes" id="UP001152797"/>
    </source>
</evidence>
<keyword evidence="5" id="KW-1185">Reference proteome</keyword>
<comment type="caution">
    <text evidence="3">The sequence shown here is derived from an EMBL/GenBank/DDBJ whole genome shotgun (WGS) entry which is preliminary data.</text>
</comment>
<reference evidence="4 5" key="2">
    <citation type="submission" date="2024-05" db="EMBL/GenBank/DDBJ databases">
        <authorList>
            <person name="Chen Y."/>
            <person name="Shah S."/>
            <person name="Dougan E. K."/>
            <person name="Thang M."/>
            <person name="Chan C."/>
        </authorList>
    </citation>
    <scope>NUCLEOTIDE SEQUENCE [LARGE SCALE GENOMIC DNA]</scope>
</reference>
<reference evidence="3" key="1">
    <citation type="submission" date="2022-10" db="EMBL/GenBank/DDBJ databases">
        <authorList>
            <person name="Chen Y."/>
            <person name="Dougan E. K."/>
            <person name="Chan C."/>
            <person name="Rhodes N."/>
            <person name="Thang M."/>
        </authorList>
    </citation>
    <scope>NUCLEOTIDE SEQUENCE</scope>
</reference>
<evidence type="ECO:0000259" key="2">
    <source>
        <dbReference type="PROSITE" id="PS51309"/>
    </source>
</evidence>
<dbReference type="EMBL" id="CAMXCT030000299">
    <property type="protein sequence ID" value="CAL4764131.1"/>
    <property type="molecule type" value="Genomic_DNA"/>
</dbReference>
<dbReference type="PROSITE" id="PS51309">
    <property type="entry name" value="PABC"/>
    <property type="match status" value="1"/>
</dbReference>
<feature type="compositionally biased region" description="Pro residues" evidence="1">
    <location>
        <begin position="422"/>
        <end position="436"/>
    </location>
</feature>
<dbReference type="OrthoDB" id="439776at2759"/>
<feature type="domain" description="PABC" evidence="2">
    <location>
        <begin position="1"/>
        <end position="62"/>
    </location>
</feature>
<feature type="compositionally biased region" description="Basic and acidic residues" evidence="1">
    <location>
        <begin position="375"/>
        <end position="387"/>
    </location>
</feature>
<dbReference type="InterPro" id="IPR036053">
    <property type="entry name" value="PABP-dom"/>
</dbReference>
<accession>A0A9P1FH29</accession>
<feature type="compositionally biased region" description="Low complexity" evidence="1">
    <location>
        <begin position="324"/>
        <end position="337"/>
    </location>
</feature>
<feature type="compositionally biased region" description="Acidic residues" evidence="1">
    <location>
        <begin position="270"/>
        <end position="290"/>
    </location>
</feature>
<feature type="region of interest" description="Disordered" evidence="1">
    <location>
        <begin position="124"/>
        <end position="189"/>
    </location>
</feature>
<feature type="region of interest" description="Disordered" evidence="1">
    <location>
        <begin position="416"/>
        <end position="453"/>
    </location>
</feature>
<dbReference type="Gene3D" id="1.10.1900.10">
    <property type="entry name" value="c-terminal domain of poly(a) binding protein"/>
    <property type="match status" value="1"/>
</dbReference>
<dbReference type="Pfam" id="PF00658">
    <property type="entry name" value="MLLE"/>
    <property type="match status" value="1"/>
</dbReference>
<evidence type="ECO:0000313" key="3">
    <source>
        <dbReference type="EMBL" id="CAI3976819.1"/>
    </source>
</evidence>
<evidence type="ECO:0000256" key="1">
    <source>
        <dbReference type="SAM" id="MobiDB-lite"/>
    </source>
</evidence>
<dbReference type="SUPFAM" id="SSF63570">
    <property type="entry name" value="PABC (PABP) domain"/>
    <property type="match status" value="1"/>
</dbReference>
<dbReference type="AlphaFoldDB" id="A0A9P1FH29"/>
<dbReference type="SMART" id="SM00517">
    <property type="entry name" value="PolyA"/>
    <property type="match status" value="1"/>
</dbReference>
<organism evidence="3">
    <name type="scientific">Cladocopium goreaui</name>
    <dbReference type="NCBI Taxonomy" id="2562237"/>
    <lineage>
        <taxon>Eukaryota</taxon>
        <taxon>Sar</taxon>
        <taxon>Alveolata</taxon>
        <taxon>Dinophyceae</taxon>
        <taxon>Suessiales</taxon>
        <taxon>Symbiodiniaceae</taxon>
        <taxon>Cladocopium</taxon>
    </lineage>
</organism>
<sequence>MGHELGNELFAVVEQVQPELAPKLTGMLLQLGEDECWACLEDHEKLAERLDEAMAILDGVHAEAGPSVPRPAETRVDPEDGVARTFQELQKRYAGQYSSQEIKEYWDHCKAAAKAPAAKVAAKAGPQAPKAAPTRAKAPEPAKAASAKAPAKAPAQVPASPAKAPTKAPAKAPTKAPAKAPAKAPTKAAPVKEVIPRLRAWLAKLQLEHYLAAAEQWAEEQGAVSLEELVEFGEDMAKDLKMKALERKRVVEQGEAVFKEVEAMPDEVAEVADSDHDNDDGEGDDGDDDFHEGRNAQLDTERDIAALSRVDVEPPDPEPPRARPAPARATRPAAQRQPEPPAQPEPRRFARGQGFGGEETGAENGGYYNKSSSTGEERRIDPEDGKAKTFKELQAEYTHLYSPHEISEYWNECAVAGSTAKPAPPASPAPQAPKPAPQGKSQPWGAGGSKLRF</sequence>
<name>A0A9P1FH29_9DINO</name>
<protein>
    <submittedName>
        <fullName evidence="4">PABC domain-containing protein</fullName>
    </submittedName>
</protein>
<feature type="region of interest" description="Disordered" evidence="1">
    <location>
        <begin position="270"/>
        <end position="387"/>
    </location>
</feature>
<dbReference type="Proteomes" id="UP001152797">
    <property type="component" value="Unassembled WGS sequence"/>
</dbReference>
<proteinExistence type="predicted"/>
<dbReference type="GO" id="GO:0003723">
    <property type="term" value="F:RNA binding"/>
    <property type="evidence" value="ECO:0007669"/>
    <property type="project" value="InterPro"/>
</dbReference>
<dbReference type="InterPro" id="IPR002004">
    <property type="entry name" value="PABP_HYD_C"/>
</dbReference>
<evidence type="ECO:0000313" key="4">
    <source>
        <dbReference type="EMBL" id="CAL4764131.1"/>
    </source>
</evidence>